<sequence>MKNIFPVDLPRDFYYMALQMPEDVQKAIYSRIGEAVVKKEWEHAVDIKFNVKDINFIAYSFYKAAKPIKKPFKDSGLEEIFKPFQTTYLEVNKGVDVKAAYRVSTAGDLIMAKYINESKDFIYSEVENHIFGADFKFANLESTITDQKIENLVFKDLNNTPKINITKSEFRALVSHNERQFDLVDLANNHILDSGDNGIQLTFDALKEDGIGFIGAYESEEASKQIVTRNIGDVKVGFINHTFGVNGKEFPKGKEWLVDMTAFHASDNPDISKIISQIKRAKAECELVFVVLHWGLEHELFPQPAQRKWAQAFADAGADVIIGHHPHVIQPFELLTTADAKKVPVLYSVGNLTPPGGSAHAALSFIANFTVARQADGKALITELAASPTVFVEQRGDVTRALLIPLGKLNRLDLDEDTRKFVDEVNDSAKVIFGDQYLEDGLDKMQIMN</sequence>
<dbReference type="SUPFAM" id="SSF56300">
    <property type="entry name" value="Metallo-dependent phosphatases"/>
    <property type="match status" value="1"/>
</dbReference>
<feature type="domain" description="Capsule synthesis protein CapA" evidence="2">
    <location>
        <begin position="102"/>
        <end position="356"/>
    </location>
</feature>
<accession>A0ABT3I8G7</accession>
<dbReference type="InterPro" id="IPR052169">
    <property type="entry name" value="CW_Biosynth-Accessory"/>
</dbReference>
<comment type="caution">
    <text evidence="3">The sequence shown here is derived from an EMBL/GenBank/DDBJ whole genome shotgun (WGS) entry which is preliminary data.</text>
</comment>
<evidence type="ECO:0000313" key="4">
    <source>
        <dbReference type="Proteomes" id="UP001163714"/>
    </source>
</evidence>
<evidence type="ECO:0000256" key="1">
    <source>
        <dbReference type="ARBA" id="ARBA00005662"/>
    </source>
</evidence>
<proteinExistence type="inferred from homology"/>
<dbReference type="EMBL" id="JAPDMX010000017">
    <property type="protein sequence ID" value="MCW3172366.1"/>
    <property type="molecule type" value="Genomic_DNA"/>
</dbReference>
<dbReference type="PANTHER" id="PTHR33393">
    <property type="entry name" value="POLYGLUTAMINE SYNTHESIS ACCESSORY PROTEIN RV0574C-RELATED"/>
    <property type="match status" value="1"/>
</dbReference>
<dbReference type="InterPro" id="IPR019079">
    <property type="entry name" value="Capsule_synth_CapA"/>
</dbReference>
<dbReference type="InterPro" id="IPR029052">
    <property type="entry name" value="Metallo-depent_PP-like"/>
</dbReference>
<protein>
    <submittedName>
        <fullName evidence="3">CapA family protein</fullName>
    </submittedName>
</protein>
<evidence type="ECO:0000313" key="3">
    <source>
        <dbReference type="EMBL" id="MCW3172366.1"/>
    </source>
</evidence>
<organism evidence="3 4">
    <name type="scientific">Shewanella subflava</name>
    <dbReference type="NCBI Taxonomy" id="2986476"/>
    <lineage>
        <taxon>Bacteria</taxon>
        <taxon>Pseudomonadati</taxon>
        <taxon>Pseudomonadota</taxon>
        <taxon>Gammaproteobacteria</taxon>
        <taxon>Alteromonadales</taxon>
        <taxon>Shewanellaceae</taxon>
        <taxon>Shewanella</taxon>
    </lineage>
</organism>
<comment type="similarity">
    <text evidence="1">Belongs to the CapA family.</text>
</comment>
<dbReference type="Proteomes" id="UP001163714">
    <property type="component" value="Unassembled WGS sequence"/>
</dbReference>
<dbReference type="RefSeq" id="WP_264725919.1">
    <property type="nucleotide sequence ID" value="NZ_JAPDMX010000017.1"/>
</dbReference>
<gene>
    <name evidence="3" type="ORF">OHT75_07730</name>
</gene>
<dbReference type="Pfam" id="PF09587">
    <property type="entry name" value="PGA_cap"/>
    <property type="match status" value="1"/>
</dbReference>
<dbReference type="PANTHER" id="PTHR33393:SF13">
    <property type="entry name" value="PGA BIOSYNTHESIS PROTEIN CAPA"/>
    <property type="match status" value="1"/>
</dbReference>
<dbReference type="Gene3D" id="3.60.21.10">
    <property type="match status" value="1"/>
</dbReference>
<keyword evidence="4" id="KW-1185">Reference proteome</keyword>
<evidence type="ECO:0000259" key="2">
    <source>
        <dbReference type="SMART" id="SM00854"/>
    </source>
</evidence>
<name>A0ABT3I8G7_9GAMM</name>
<reference evidence="3" key="1">
    <citation type="submission" date="2022-10" db="EMBL/GenBank/DDBJ databases">
        <title>Shewanella flava sp. nov, isolated from the estuary of the Fenhe River into the Yellow River.</title>
        <authorList>
            <person name="Li Y."/>
        </authorList>
    </citation>
    <scope>NUCLEOTIDE SEQUENCE</scope>
    <source>
        <strain evidence="3">FYR11-62</strain>
    </source>
</reference>
<dbReference type="CDD" id="cd07381">
    <property type="entry name" value="MPP_CapA"/>
    <property type="match status" value="1"/>
</dbReference>
<dbReference type="SMART" id="SM00854">
    <property type="entry name" value="PGA_cap"/>
    <property type="match status" value="1"/>
</dbReference>